<comment type="caution">
    <text evidence="2">The sequence shown here is derived from an EMBL/GenBank/DDBJ whole genome shotgun (WGS) entry which is preliminary data.</text>
</comment>
<name>A0A139HC69_9PEZI</name>
<dbReference type="EMBL" id="LFZN01000081">
    <property type="protein sequence ID" value="KXT00012.1"/>
    <property type="molecule type" value="Genomic_DNA"/>
</dbReference>
<keyword evidence="1" id="KW-0732">Signal</keyword>
<dbReference type="OrthoDB" id="10439678at2759"/>
<feature type="signal peptide" evidence="1">
    <location>
        <begin position="1"/>
        <end position="35"/>
    </location>
</feature>
<evidence type="ECO:0000256" key="1">
    <source>
        <dbReference type="SAM" id="SignalP"/>
    </source>
</evidence>
<accession>A0A139HC69</accession>
<evidence type="ECO:0008006" key="4">
    <source>
        <dbReference type="Google" id="ProtNLM"/>
    </source>
</evidence>
<feature type="chain" id="PRO_5007806636" description="Apple domain-containing protein" evidence="1">
    <location>
        <begin position="36"/>
        <end position="150"/>
    </location>
</feature>
<dbReference type="Proteomes" id="UP000070133">
    <property type="component" value="Unassembled WGS sequence"/>
</dbReference>
<proteinExistence type="predicted"/>
<dbReference type="AlphaFoldDB" id="A0A139HC69"/>
<reference evidence="2 3" key="1">
    <citation type="submission" date="2015-07" db="EMBL/GenBank/DDBJ databases">
        <title>Comparative genomics of the Sigatoka disease complex on banana suggests a link between parallel evolutionary changes in Pseudocercospora fijiensis and Pseudocercospora eumusae and increased virulence on the banana host.</title>
        <authorList>
            <person name="Chang T.-C."/>
            <person name="Salvucci A."/>
            <person name="Crous P.W."/>
            <person name="Stergiopoulos I."/>
        </authorList>
    </citation>
    <scope>NUCLEOTIDE SEQUENCE [LARGE SCALE GENOMIC DNA]</scope>
    <source>
        <strain evidence="2 3">CBS 114824</strain>
    </source>
</reference>
<organism evidence="2 3">
    <name type="scientific">Pseudocercospora eumusae</name>
    <dbReference type="NCBI Taxonomy" id="321146"/>
    <lineage>
        <taxon>Eukaryota</taxon>
        <taxon>Fungi</taxon>
        <taxon>Dikarya</taxon>
        <taxon>Ascomycota</taxon>
        <taxon>Pezizomycotina</taxon>
        <taxon>Dothideomycetes</taxon>
        <taxon>Dothideomycetidae</taxon>
        <taxon>Mycosphaerellales</taxon>
        <taxon>Mycosphaerellaceae</taxon>
        <taxon>Pseudocercospora</taxon>
    </lineage>
</organism>
<gene>
    <name evidence="2" type="ORF">AC578_4876</name>
</gene>
<evidence type="ECO:0000313" key="2">
    <source>
        <dbReference type="EMBL" id="KXT00012.1"/>
    </source>
</evidence>
<sequence>MLTRFRQADQLQNNMPYISKLLALSALALATLTTATPIDPSTHSLAKRDDWVFGRSKCPDDDGDIYHGSKNSWRIRCGYNINDKPMGGSNGNVNFQTCISGCGNTSGCVRVTFNGKVDANSAGSCYYFSSTKATPFKDATTDNKKVATKV</sequence>
<keyword evidence="3" id="KW-1185">Reference proteome</keyword>
<protein>
    <recommendedName>
        <fullName evidence="4">Apple domain-containing protein</fullName>
    </recommendedName>
</protein>
<evidence type="ECO:0000313" key="3">
    <source>
        <dbReference type="Proteomes" id="UP000070133"/>
    </source>
</evidence>